<proteinExistence type="predicted"/>
<feature type="domain" description="SET" evidence="1">
    <location>
        <begin position="23"/>
        <end position="268"/>
    </location>
</feature>
<protein>
    <recommendedName>
        <fullName evidence="1">SET domain-containing protein</fullName>
    </recommendedName>
</protein>
<evidence type="ECO:0000313" key="2">
    <source>
        <dbReference type="EMBL" id="KAK5100110.1"/>
    </source>
</evidence>
<evidence type="ECO:0000259" key="1">
    <source>
        <dbReference type="PROSITE" id="PS50280"/>
    </source>
</evidence>
<name>A0ABR0KLX3_9EURO</name>
<dbReference type="InterPro" id="IPR046341">
    <property type="entry name" value="SET_dom_sf"/>
</dbReference>
<dbReference type="EMBL" id="JAVRRG010000008">
    <property type="protein sequence ID" value="KAK5100110.1"/>
    <property type="molecule type" value="Genomic_DNA"/>
</dbReference>
<dbReference type="Proteomes" id="UP001345013">
    <property type="component" value="Unassembled WGS sequence"/>
</dbReference>
<reference evidence="2 3" key="1">
    <citation type="submission" date="2023-08" db="EMBL/GenBank/DDBJ databases">
        <title>Black Yeasts Isolated from many extreme environments.</title>
        <authorList>
            <person name="Coleine C."/>
            <person name="Stajich J.E."/>
            <person name="Selbmann L."/>
        </authorList>
    </citation>
    <scope>NUCLEOTIDE SEQUENCE [LARGE SCALE GENOMIC DNA]</scope>
    <source>
        <strain evidence="2 3">CCFEE 5885</strain>
    </source>
</reference>
<dbReference type="SUPFAM" id="SSF82199">
    <property type="entry name" value="SET domain"/>
    <property type="match status" value="1"/>
</dbReference>
<dbReference type="PROSITE" id="PS50280">
    <property type="entry name" value="SET"/>
    <property type="match status" value="1"/>
</dbReference>
<dbReference type="PANTHER" id="PTHR13271">
    <property type="entry name" value="UNCHARACTERIZED PUTATIVE METHYLTRANSFERASE"/>
    <property type="match status" value="1"/>
</dbReference>
<dbReference type="Gene3D" id="3.90.1410.10">
    <property type="entry name" value="set domain protein methyltransferase, domain 1"/>
    <property type="match status" value="1"/>
</dbReference>
<comment type="caution">
    <text evidence="2">The sequence shown here is derived from an EMBL/GenBank/DDBJ whole genome shotgun (WGS) entry which is preliminary data.</text>
</comment>
<organism evidence="2 3">
    <name type="scientific">Lithohypha guttulata</name>
    <dbReference type="NCBI Taxonomy" id="1690604"/>
    <lineage>
        <taxon>Eukaryota</taxon>
        <taxon>Fungi</taxon>
        <taxon>Dikarya</taxon>
        <taxon>Ascomycota</taxon>
        <taxon>Pezizomycotina</taxon>
        <taxon>Eurotiomycetes</taxon>
        <taxon>Chaetothyriomycetidae</taxon>
        <taxon>Chaetothyriales</taxon>
        <taxon>Trichomeriaceae</taxon>
        <taxon>Lithohypha</taxon>
    </lineage>
</organism>
<gene>
    <name evidence="2" type="ORF">LTR24_001175</name>
</gene>
<dbReference type="PANTHER" id="PTHR13271:SF76">
    <property type="entry name" value="SET DOMAIN-CONTAINING PROTEIN 8"/>
    <property type="match status" value="1"/>
</dbReference>
<dbReference type="InterPro" id="IPR050600">
    <property type="entry name" value="SETD3_SETD6_MTase"/>
</dbReference>
<accession>A0ABR0KLX3</accession>
<sequence length="484" mass="54680">MKHASIPAEKLQPWCQLNDLTLHGVRISSNIVSEDGINKGGGLMSDTTHESEDVLLSIPQDLVLSTEAVLQCAKVDKHLRQLVETMEDWVQTPRKAVVLFLLYQMTLSDPDLTSFSIGVKSPFTDYFCSLPKDVPLPTFLSAEERELLIGTSLFDAVEQKLSSLEKEFDILRERTMSIGWCSKVWWDEETGRLTFNDWLLSDALYRSRALDLPRGLGHAMVPLVDMANHAADSRYNARFEIGEDGKVLLLVREGKQIHENEEVCITYGAGGASEMIFSYGFLEEGVQSAREMFLTLRAPQDDPLRIAKMHFAKEAPGVRLFTDAQGHSLWESAFVWWACVNEEDGLNFEVLQTVDGGRELQALWQGQKLEPDTLHSVLMDDPRKDIFKLRATVIIQERIAKQGEELSVSQAAFEENLSRTPQMNEFVYETIRRLRQLELDFLMASYGALESEKQQLLSSRTVAEYLAGNPGAHDSEGHQEEDFS</sequence>
<dbReference type="InterPro" id="IPR001214">
    <property type="entry name" value="SET_dom"/>
</dbReference>
<dbReference type="CDD" id="cd10527">
    <property type="entry name" value="SET_LSMT"/>
    <property type="match status" value="1"/>
</dbReference>
<evidence type="ECO:0000313" key="3">
    <source>
        <dbReference type="Proteomes" id="UP001345013"/>
    </source>
</evidence>
<keyword evidence="3" id="KW-1185">Reference proteome</keyword>